<sequence length="261" mass="28466">MIHGSGGGYDQGELVVQAVLGEQFHWIAPSRFGYLRSTFSEGATFDDQAHAYAYLLDELGIEKVAVVAISHGGPSALLLAVLHPERVSSLALISAGVASSAAPDQDQDQDQDQANRQGEMLVTIYKYDPLYWTITKLFKKQFMELMGANETVIAELSPQQLEMSEHIIDYMNPASPRSAGAAFDNKATMPNERIASITAPTLIIHATDDTLQLYHNAEFAAATIPGAMLVSFERGGHLLLFVEQSTISTAVQKQILDHMDE</sequence>
<dbReference type="PANTHER" id="PTHR43433:SF5">
    <property type="entry name" value="AB HYDROLASE-1 DOMAIN-CONTAINING PROTEIN"/>
    <property type="match status" value="1"/>
</dbReference>
<dbReference type="InterPro" id="IPR000073">
    <property type="entry name" value="AB_hydrolase_1"/>
</dbReference>
<reference evidence="3" key="1">
    <citation type="journal article" date="2015" name="MBio">
        <title>Genome-Resolved Metagenomic Analysis Reveals Roles for Candidate Phyla and Other Microbial Community Members in Biogeochemical Transformations in Oil Reservoirs.</title>
        <authorList>
            <person name="Hu P."/>
            <person name="Tom L."/>
            <person name="Singh A."/>
            <person name="Thomas B.C."/>
            <person name="Baker B.J."/>
            <person name="Piceno Y.M."/>
            <person name="Andersen G.L."/>
            <person name="Banfield J.F."/>
        </authorList>
    </citation>
    <scope>NUCLEOTIDE SEQUENCE [LARGE SCALE GENOMIC DNA]</scope>
</reference>
<keyword evidence="2" id="KW-0378">Hydrolase</keyword>
<comment type="caution">
    <text evidence="2">The sequence shown here is derived from an EMBL/GenBank/DDBJ whole genome shotgun (WGS) entry which is preliminary data.</text>
</comment>
<feature type="domain" description="AB hydrolase-1" evidence="1">
    <location>
        <begin position="1"/>
        <end position="243"/>
    </location>
</feature>
<proteinExistence type="predicted"/>
<organism evidence="2 3">
    <name type="scientific">Methanothrix harundinacea</name>
    <dbReference type="NCBI Taxonomy" id="301375"/>
    <lineage>
        <taxon>Archaea</taxon>
        <taxon>Methanobacteriati</taxon>
        <taxon>Methanobacteriota</taxon>
        <taxon>Stenosarchaea group</taxon>
        <taxon>Methanomicrobia</taxon>
        <taxon>Methanotrichales</taxon>
        <taxon>Methanotrichaceae</taxon>
        <taxon>Methanothrix</taxon>
    </lineage>
</organism>
<dbReference type="GO" id="GO:0016787">
    <property type="term" value="F:hydrolase activity"/>
    <property type="evidence" value="ECO:0007669"/>
    <property type="project" value="UniProtKB-KW"/>
</dbReference>
<dbReference type="InterPro" id="IPR050471">
    <property type="entry name" value="AB_hydrolase"/>
</dbReference>
<dbReference type="PANTHER" id="PTHR43433">
    <property type="entry name" value="HYDROLASE, ALPHA/BETA FOLD FAMILY PROTEIN"/>
    <property type="match status" value="1"/>
</dbReference>
<dbReference type="Proteomes" id="UP000053961">
    <property type="component" value="Unassembled WGS sequence"/>
</dbReference>
<accession>A0A101IHT5</accession>
<dbReference type="AlphaFoldDB" id="A0A101IHT5"/>
<name>A0A101IHT5_9EURY</name>
<dbReference type="EMBL" id="LGHB01000035">
    <property type="protein sequence ID" value="KUK95389.1"/>
    <property type="molecule type" value="Genomic_DNA"/>
</dbReference>
<gene>
    <name evidence="2" type="ORF">XE07_1848</name>
</gene>
<dbReference type="Gene3D" id="3.40.50.1820">
    <property type="entry name" value="alpha/beta hydrolase"/>
    <property type="match status" value="1"/>
</dbReference>
<dbReference type="Pfam" id="PF00561">
    <property type="entry name" value="Abhydrolase_1"/>
    <property type="match status" value="1"/>
</dbReference>
<evidence type="ECO:0000313" key="3">
    <source>
        <dbReference type="Proteomes" id="UP000053961"/>
    </source>
</evidence>
<evidence type="ECO:0000313" key="2">
    <source>
        <dbReference type="EMBL" id="KUK95389.1"/>
    </source>
</evidence>
<protein>
    <submittedName>
        <fullName evidence="2">Hydrolase</fullName>
    </submittedName>
</protein>
<dbReference type="InterPro" id="IPR029058">
    <property type="entry name" value="AB_hydrolase_fold"/>
</dbReference>
<dbReference type="PATRIC" id="fig|301375.6.peg.1286"/>
<evidence type="ECO:0000259" key="1">
    <source>
        <dbReference type="Pfam" id="PF00561"/>
    </source>
</evidence>
<dbReference type="SUPFAM" id="SSF53474">
    <property type="entry name" value="alpha/beta-Hydrolases"/>
    <property type="match status" value="1"/>
</dbReference>